<accession>A0A9N8VPS6</accession>
<gene>
    <name evidence="2" type="ORF">DEBURN_LOCUS2633</name>
</gene>
<dbReference type="Gene3D" id="1.10.510.10">
    <property type="entry name" value="Transferase(Phosphotransferase) domain 1"/>
    <property type="match status" value="1"/>
</dbReference>
<proteinExistence type="predicted"/>
<evidence type="ECO:0000313" key="3">
    <source>
        <dbReference type="Proteomes" id="UP000789706"/>
    </source>
</evidence>
<dbReference type="InterPro" id="IPR011009">
    <property type="entry name" value="Kinase-like_dom_sf"/>
</dbReference>
<comment type="caution">
    <text evidence="2">The sequence shown here is derived from an EMBL/GenBank/DDBJ whole genome shotgun (WGS) entry which is preliminary data.</text>
</comment>
<dbReference type="SUPFAM" id="SSF56112">
    <property type="entry name" value="Protein kinase-like (PK-like)"/>
    <property type="match status" value="1"/>
</dbReference>
<dbReference type="EMBL" id="CAJVPK010000148">
    <property type="protein sequence ID" value="CAG8460101.1"/>
    <property type="molecule type" value="Genomic_DNA"/>
</dbReference>
<feature type="compositionally biased region" description="Acidic residues" evidence="1">
    <location>
        <begin position="194"/>
        <end position="213"/>
    </location>
</feature>
<protein>
    <submittedName>
        <fullName evidence="2">9518_t:CDS:1</fullName>
    </submittedName>
</protein>
<organism evidence="2 3">
    <name type="scientific">Diversispora eburnea</name>
    <dbReference type="NCBI Taxonomy" id="1213867"/>
    <lineage>
        <taxon>Eukaryota</taxon>
        <taxon>Fungi</taxon>
        <taxon>Fungi incertae sedis</taxon>
        <taxon>Mucoromycota</taxon>
        <taxon>Glomeromycotina</taxon>
        <taxon>Glomeromycetes</taxon>
        <taxon>Diversisporales</taxon>
        <taxon>Diversisporaceae</taxon>
        <taxon>Diversispora</taxon>
    </lineage>
</organism>
<sequence>MSNKLCAVCWQISYEDYKNKCKNCNSSNYGRCRQCGELNVKYNWLALKKLNDAQTISKDFIDELKAHTGNYSHSIAHIYGLTRDSNTKEYALVMSYYPGGDWRKVIRDKGSPLLWEDKLVEELIKSCCHKDPSKRPSCREIVKTTYILHSTLKYEYENIEYYESFKKADEEIEKTQEMKTAKIMINRRRQQDNRDEEEMLEWSDSDLVTDDYN</sequence>
<dbReference type="AlphaFoldDB" id="A0A9N8VPS6"/>
<keyword evidence="3" id="KW-1185">Reference proteome</keyword>
<evidence type="ECO:0000256" key="1">
    <source>
        <dbReference type="SAM" id="MobiDB-lite"/>
    </source>
</evidence>
<evidence type="ECO:0000313" key="2">
    <source>
        <dbReference type="EMBL" id="CAG8460101.1"/>
    </source>
</evidence>
<dbReference type="Proteomes" id="UP000789706">
    <property type="component" value="Unassembled WGS sequence"/>
</dbReference>
<dbReference type="OrthoDB" id="346907at2759"/>
<feature type="region of interest" description="Disordered" evidence="1">
    <location>
        <begin position="186"/>
        <end position="213"/>
    </location>
</feature>
<name>A0A9N8VPS6_9GLOM</name>
<reference evidence="2" key="1">
    <citation type="submission" date="2021-06" db="EMBL/GenBank/DDBJ databases">
        <authorList>
            <person name="Kallberg Y."/>
            <person name="Tangrot J."/>
            <person name="Rosling A."/>
        </authorList>
    </citation>
    <scope>NUCLEOTIDE SEQUENCE</scope>
    <source>
        <strain evidence="2">AZ414A</strain>
    </source>
</reference>